<dbReference type="PRINTS" id="PR00318">
    <property type="entry name" value="GPROTEINA"/>
</dbReference>
<sequence length="210" mass="24173">MENDSTLSVYVCGKKMKIRNERRKWIHQFENVSAVVFVASLSSFDEPMFDDETINSLQDSIELFEDICNTHYFVHQHMILVLNKQDLLQEKINAETKTQQMQLTLNVRRFDMTCVNNTGKKLQDYPATSDYAGAEKDLEASVKFIESKFRDAFERSIEKLKTSPQQATVTAAQHRLLFVRVTCAYQADNVKTIFSDVQGILTGKITKNEN</sequence>
<keyword evidence="6" id="KW-1185">Reference proteome</keyword>
<reference evidence="5 6" key="1">
    <citation type="journal article" date="2013" name="Curr. Biol.">
        <title>The Genome of the Foraminiferan Reticulomyxa filosa.</title>
        <authorList>
            <person name="Glockner G."/>
            <person name="Hulsmann N."/>
            <person name="Schleicher M."/>
            <person name="Noegel A.A."/>
            <person name="Eichinger L."/>
            <person name="Gallinger C."/>
            <person name="Pawlowski J."/>
            <person name="Sierra R."/>
            <person name="Euteneuer U."/>
            <person name="Pillet L."/>
            <person name="Moustafa A."/>
            <person name="Platzer M."/>
            <person name="Groth M."/>
            <person name="Szafranski K."/>
            <person name="Schliwa M."/>
        </authorList>
    </citation>
    <scope>NUCLEOTIDE SEQUENCE [LARGE SCALE GENOMIC DNA]</scope>
</reference>
<dbReference type="GO" id="GO:0005834">
    <property type="term" value="C:heterotrimeric G-protein complex"/>
    <property type="evidence" value="ECO:0007669"/>
    <property type="project" value="TreeGrafter"/>
</dbReference>
<dbReference type="SUPFAM" id="SSF52540">
    <property type="entry name" value="P-loop containing nucleoside triphosphate hydrolases"/>
    <property type="match status" value="1"/>
</dbReference>
<dbReference type="PROSITE" id="PS51882">
    <property type="entry name" value="G_ALPHA"/>
    <property type="match status" value="1"/>
</dbReference>
<keyword evidence="3" id="KW-0807">Transducer</keyword>
<dbReference type="SMART" id="SM00275">
    <property type="entry name" value="G_alpha"/>
    <property type="match status" value="1"/>
</dbReference>
<proteinExistence type="predicted"/>
<keyword evidence="2 4" id="KW-0342">GTP-binding</keyword>
<dbReference type="AlphaFoldDB" id="X6N6K5"/>
<dbReference type="InterPro" id="IPR027417">
    <property type="entry name" value="P-loop_NTPase"/>
</dbReference>
<evidence type="ECO:0000313" key="6">
    <source>
        <dbReference type="Proteomes" id="UP000023152"/>
    </source>
</evidence>
<dbReference type="Proteomes" id="UP000023152">
    <property type="component" value="Unassembled WGS sequence"/>
</dbReference>
<protein>
    <submittedName>
        <fullName evidence="5">Uncharacterized protein</fullName>
    </submittedName>
</protein>
<feature type="binding site" evidence="4">
    <location>
        <begin position="83"/>
        <end position="86"/>
    </location>
    <ligand>
        <name>GTP</name>
        <dbReference type="ChEBI" id="CHEBI:37565"/>
    </ligand>
</feature>
<evidence type="ECO:0000256" key="3">
    <source>
        <dbReference type="ARBA" id="ARBA00023224"/>
    </source>
</evidence>
<accession>X6N6K5</accession>
<dbReference type="InterPro" id="IPR001019">
    <property type="entry name" value="Gprotein_alpha_su"/>
</dbReference>
<dbReference type="Gene3D" id="3.40.50.300">
    <property type="entry name" value="P-loop containing nucleotide triphosphate hydrolases"/>
    <property type="match status" value="1"/>
</dbReference>
<name>X6N6K5_RETFI</name>
<evidence type="ECO:0000256" key="4">
    <source>
        <dbReference type="PIRSR" id="PIRSR601019-1"/>
    </source>
</evidence>
<dbReference type="GO" id="GO:0003924">
    <property type="term" value="F:GTPase activity"/>
    <property type="evidence" value="ECO:0007669"/>
    <property type="project" value="InterPro"/>
</dbReference>
<dbReference type="GO" id="GO:0007188">
    <property type="term" value="P:adenylate cyclase-modulating G protein-coupled receptor signaling pathway"/>
    <property type="evidence" value="ECO:0007669"/>
    <property type="project" value="TreeGrafter"/>
</dbReference>
<dbReference type="GO" id="GO:0031683">
    <property type="term" value="F:G-protein beta/gamma-subunit complex binding"/>
    <property type="evidence" value="ECO:0007669"/>
    <property type="project" value="InterPro"/>
</dbReference>
<dbReference type="GO" id="GO:0005525">
    <property type="term" value="F:GTP binding"/>
    <property type="evidence" value="ECO:0007669"/>
    <property type="project" value="UniProtKB-KW"/>
</dbReference>
<dbReference type="GO" id="GO:0001664">
    <property type="term" value="F:G protein-coupled receptor binding"/>
    <property type="evidence" value="ECO:0007669"/>
    <property type="project" value="TreeGrafter"/>
</dbReference>
<dbReference type="GO" id="GO:0005737">
    <property type="term" value="C:cytoplasm"/>
    <property type="evidence" value="ECO:0007669"/>
    <property type="project" value="TreeGrafter"/>
</dbReference>
<dbReference type="PANTHER" id="PTHR10218:SF360">
    <property type="entry name" value="GUANINE NUCLEOTIDE-BINDING PROTEIN SUBUNIT ALPHA HOMOLOG"/>
    <property type="match status" value="1"/>
</dbReference>
<dbReference type="PANTHER" id="PTHR10218">
    <property type="entry name" value="GTP-BINDING PROTEIN ALPHA SUBUNIT"/>
    <property type="match status" value="1"/>
</dbReference>
<evidence type="ECO:0000256" key="2">
    <source>
        <dbReference type="ARBA" id="ARBA00023134"/>
    </source>
</evidence>
<keyword evidence="1 4" id="KW-0547">Nucleotide-binding</keyword>
<comment type="caution">
    <text evidence="5">The sequence shown here is derived from an EMBL/GenBank/DDBJ whole genome shotgun (WGS) entry which is preliminary data.</text>
</comment>
<organism evidence="5 6">
    <name type="scientific">Reticulomyxa filosa</name>
    <dbReference type="NCBI Taxonomy" id="46433"/>
    <lineage>
        <taxon>Eukaryota</taxon>
        <taxon>Sar</taxon>
        <taxon>Rhizaria</taxon>
        <taxon>Retaria</taxon>
        <taxon>Foraminifera</taxon>
        <taxon>Monothalamids</taxon>
        <taxon>Reticulomyxidae</taxon>
        <taxon>Reticulomyxa</taxon>
    </lineage>
</organism>
<evidence type="ECO:0000256" key="1">
    <source>
        <dbReference type="ARBA" id="ARBA00022741"/>
    </source>
</evidence>
<dbReference type="EMBL" id="ASPP01012103">
    <property type="protein sequence ID" value="ETO20922.1"/>
    <property type="molecule type" value="Genomic_DNA"/>
</dbReference>
<dbReference type="OrthoDB" id="5817230at2759"/>
<gene>
    <name evidence="5" type="ORF">RFI_16282</name>
</gene>
<dbReference type="Pfam" id="PF00503">
    <property type="entry name" value="G-alpha"/>
    <property type="match status" value="1"/>
</dbReference>
<evidence type="ECO:0000313" key="5">
    <source>
        <dbReference type="EMBL" id="ETO20922.1"/>
    </source>
</evidence>